<dbReference type="RefSeq" id="WP_123224934.1">
    <property type="nucleotide sequence ID" value="NZ_RJSF01000047.1"/>
</dbReference>
<dbReference type="Proteomes" id="UP000279994">
    <property type="component" value="Unassembled WGS sequence"/>
</dbReference>
<sequence length="68" mass="7402">MSAHSGHLPLTQPASTRVPAWGWTLAAAALFAVFLILQENGTFLSADQAQWLHEFTHDGRHALAVPCH</sequence>
<dbReference type="OrthoDB" id="122519at2"/>
<dbReference type="Pfam" id="PF09489">
    <property type="entry name" value="CbtB"/>
    <property type="match status" value="1"/>
</dbReference>
<dbReference type="EMBL" id="RJSF01000047">
    <property type="protein sequence ID" value="RNM11703.1"/>
    <property type="molecule type" value="Genomic_DNA"/>
</dbReference>
<proteinExistence type="predicted"/>
<keyword evidence="3" id="KW-1185">Reference proteome</keyword>
<dbReference type="AlphaFoldDB" id="A0A3N0GGW1"/>
<keyword evidence="1" id="KW-0472">Membrane</keyword>
<feature type="transmembrane region" description="Helical" evidence="1">
    <location>
        <begin position="20"/>
        <end position="37"/>
    </location>
</feature>
<reference evidence="2 3" key="1">
    <citation type="submission" date="2018-11" db="EMBL/GenBank/DDBJ databases">
        <authorList>
            <person name="Li F."/>
        </authorList>
    </citation>
    <scope>NUCLEOTIDE SEQUENCE [LARGE SCALE GENOMIC DNA]</scope>
    <source>
        <strain evidence="2 3">Gsoil 818</strain>
    </source>
</reference>
<keyword evidence="1" id="KW-1133">Transmembrane helix</keyword>
<evidence type="ECO:0000313" key="3">
    <source>
        <dbReference type="Proteomes" id="UP000279994"/>
    </source>
</evidence>
<organism evidence="2 3">
    <name type="scientific">Nocardioides pocheonensis</name>
    <dbReference type="NCBI Taxonomy" id="661485"/>
    <lineage>
        <taxon>Bacteria</taxon>
        <taxon>Bacillati</taxon>
        <taxon>Actinomycetota</taxon>
        <taxon>Actinomycetes</taxon>
        <taxon>Propionibacteriales</taxon>
        <taxon>Nocardioidaceae</taxon>
        <taxon>Nocardioides</taxon>
    </lineage>
</organism>
<evidence type="ECO:0000256" key="1">
    <source>
        <dbReference type="SAM" id="Phobius"/>
    </source>
</evidence>
<gene>
    <name evidence="2" type="ORF">EFL26_21315</name>
</gene>
<name>A0A3N0GGW1_9ACTN</name>
<protein>
    <submittedName>
        <fullName evidence="2">CbtB-domain containing protein</fullName>
    </submittedName>
</protein>
<accession>A0A3N0GGW1</accession>
<evidence type="ECO:0000313" key="2">
    <source>
        <dbReference type="EMBL" id="RNM11703.1"/>
    </source>
</evidence>
<keyword evidence="1" id="KW-0812">Transmembrane</keyword>
<comment type="caution">
    <text evidence="2">The sequence shown here is derived from an EMBL/GenBank/DDBJ whole genome shotgun (WGS) entry which is preliminary data.</text>
</comment>
<dbReference type="InterPro" id="IPR012667">
    <property type="entry name" value="CbtB_put"/>
</dbReference>